<accession>A0A8J6E298</accession>
<evidence type="ECO:0000256" key="4">
    <source>
        <dbReference type="ARBA" id="ARBA00022833"/>
    </source>
</evidence>
<comment type="cofactor">
    <cofactor evidence="1">
        <name>Zn(2+)</name>
        <dbReference type="ChEBI" id="CHEBI:29105"/>
    </cofactor>
</comment>
<dbReference type="InterPro" id="IPR029035">
    <property type="entry name" value="DHS-like_NAD/FAD-binding_dom"/>
</dbReference>
<protein>
    <submittedName>
        <fullName evidence="8">Sirtuin family</fullName>
    </submittedName>
</protein>
<sequence length="386" mass="43638">MMLSFSRRSGCKMDRFLPAVSFGSQFTSYNDMILDSASVAASSFAELSLQAPRSFCENLPFDLHFEEQMKYAQSYTEHQQHFGDECCKAKTCGESFPIPPRRRLPRYSTLGAALNLIRDARHVIVLTGAGISVSAGVPDFRSSNGLYETVRDEYPNLEDPQQLFDLEYFKQDPSLFYSFAHRIIPDRRTRPSLAHWFIAHMQRRGQLLRNYTQNIDGLERQAGIQRVIQCHGNFDRNICVGCGQECLDDEYVAACIENRRVPFCSHCNNPIKPDIVFFGGGLNQQFDDNIDLDLSKADLLIVMGTSLQVQPVCNIVREIPAHVPQILINRESVGQDGHQFDLQLLGDCDTVVLQMAQMLGWMHTSGECAGLRKMGEGVYRSAPYQE</sequence>
<evidence type="ECO:0000313" key="9">
    <source>
        <dbReference type="Proteomes" id="UP000717585"/>
    </source>
</evidence>
<evidence type="ECO:0000256" key="2">
    <source>
        <dbReference type="ARBA" id="ARBA00022679"/>
    </source>
</evidence>
<name>A0A8J6E298_9EUKA</name>
<feature type="binding site" evidence="6">
    <location>
        <position position="267"/>
    </location>
    <ligand>
        <name>Zn(2+)</name>
        <dbReference type="ChEBI" id="CHEBI:29105"/>
    </ligand>
</feature>
<dbReference type="InterPro" id="IPR050134">
    <property type="entry name" value="NAD-dep_sirtuin_deacylases"/>
</dbReference>
<dbReference type="AlphaFoldDB" id="A0A8J6E298"/>
<dbReference type="GO" id="GO:0005634">
    <property type="term" value="C:nucleus"/>
    <property type="evidence" value="ECO:0007669"/>
    <property type="project" value="TreeGrafter"/>
</dbReference>
<keyword evidence="4 6" id="KW-0862">Zinc</keyword>
<dbReference type="SUPFAM" id="SSF52467">
    <property type="entry name" value="DHS-like NAD/FAD-binding domain"/>
    <property type="match status" value="1"/>
</dbReference>
<feature type="active site" description="Proton acceptor" evidence="6">
    <location>
        <position position="231"/>
    </location>
</feature>
<comment type="caution">
    <text evidence="8">The sequence shown here is derived from an EMBL/GenBank/DDBJ whole genome shotgun (WGS) entry which is preliminary data.</text>
</comment>
<dbReference type="InterPro" id="IPR026590">
    <property type="entry name" value="Ssirtuin_cat_dom"/>
</dbReference>
<keyword evidence="9" id="KW-1185">Reference proteome</keyword>
<keyword evidence="3 6" id="KW-0479">Metal-binding</keyword>
<feature type="binding site" evidence="6">
    <location>
        <position position="264"/>
    </location>
    <ligand>
        <name>Zn(2+)</name>
        <dbReference type="ChEBI" id="CHEBI:29105"/>
    </ligand>
</feature>
<keyword evidence="5" id="KW-0520">NAD</keyword>
<reference evidence="8" key="1">
    <citation type="submission" date="2021-05" db="EMBL/GenBank/DDBJ databases">
        <title>A free-living protist that lacks canonical eukaryotic 1 DNA replication and segregation systems.</title>
        <authorList>
            <person name="Salas-Leiva D.E."/>
            <person name="Tromer E.C."/>
            <person name="Curtis B.A."/>
            <person name="Jerlstrom-Hultqvist J."/>
            <person name="Kolisko M."/>
            <person name="Yi Z."/>
            <person name="Salas-Leiva J.S."/>
            <person name="Gallot-Lavallee L."/>
            <person name="Kops G.J.P.L."/>
            <person name="Archibald J.M."/>
            <person name="Simpson A.G.B."/>
            <person name="Roger A.J."/>
        </authorList>
    </citation>
    <scope>NUCLEOTIDE SEQUENCE</scope>
    <source>
        <strain evidence="8">BICM</strain>
    </source>
</reference>
<dbReference type="PANTHER" id="PTHR11085:SF9">
    <property type="entry name" value="NAD-DEPENDENT PROTEIN DEACETYLASE SIRTUIN-1"/>
    <property type="match status" value="1"/>
</dbReference>
<dbReference type="Pfam" id="PF02146">
    <property type="entry name" value="SIR2"/>
    <property type="match status" value="1"/>
</dbReference>
<gene>
    <name evidence="8" type="ORF">J8273_4424</name>
</gene>
<evidence type="ECO:0000256" key="6">
    <source>
        <dbReference type="PROSITE-ProRule" id="PRU00236"/>
    </source>
</evidence>
<evidence type="ECO:0000256" key="1">
    <source>
        <dbReference type="ARBA" id="ARBA00001947"/>
    </source>
</evidence>
<organism evidence="8 9">
    <name type="scientific">Carpediemonas membranifera</name>
    <dbReference type="NCBI Taxonomy" id="201153"/>
    <lineage>
        <taxon>Eukaryota</taxon>
        <taxon>Metamonada</taxon>
        <taxon>Carpediemonas-like organisms</taxon>
        <taxon>Carpediemonas</taxon>
    </lineage>
</organism>
<evidence type="ECO:0000256" key="3">
    <source>
        <dbReference type="ARBA" id="ARBA00022723"/>
    </source>
</evidence>
<feature type="domain" description="Deacetylase sirtuin-type" evidence="7">
    <location>
        <begin position="103"/>
        <end position="362"/>
    </location>
</feature>
<dbReference type="InterPro" id="IPR003000">
    <property type="entry name" value="Sirtuin"/>
</dbReference>
<dbReference type="GO" id="GO:0046872">
    <property type="term" value="F:metal ion binding"/>
    <property type="evidence" value="ECO:0007669"/>
    <property type="project" value="UniProtKB-KW"/>
</dbReference>
<dbReference type="GO" id="GO:0070403">
    <property type="term" value="F:NAD+ binding"/>
    <property type="evidence" value="ECO:0007669"/>
    <property type="project" value="InterPro"/>
</dbReference>
<evidence type="ECO:0000256" key="5">
    <source>
        <dbReference type="ARBA" id="ARBA00023027"/>
    </source>
</evidence>
<dbReference type="Proteomes" id="UP000717585">
    <property type="component" value="Unassembled WGS sequence"/>
</dbReference>
<dbReference type="PROSITE" id="PS50305">
    <property type="entry name" value="SIRTUIN"/>
    <property type="match status" value="1"/>
</dbReference>
<dbReference type="Gene3D" id="3.40.50.1220">
    <property type="entry name" value="TPP-binding domain"/>
    <property type="match status" value="1"/>
</dbReference>
<dbReference type="Gene3D" id="3.30.1600.10">
    <property type="entry name" value="SIR2/SIRT2 'Small Domain"/>
    <property type="match status" value="1"/>
</dbReference>
<feature type="binding site" evidence="6">
    <location>
        <position position="242"/>
    </location>
    <ligand>
        <name>Zn(2+)</name>
        <dbReference type="ChEBI" id="CHEBI:29105"/>
    </ligand>
</feature>
<dbReference type="OrthoDB" id="420264at2759"/>
<feature type="binding site" evidence="6">
    <location>
        <position position="239"/>
    </location>
    <ligand>
        <name>Zn(2+)</name>
        <dbReference type="ChEBI" id="CHEBI:29105"/>
    </ligand>
</feature>
<dbReference type="PANTHER" id="PTHR11085">
    <property type="entry name" value="NAD-DEPENDENT PROTEIN DEACYLASE SIRTUIN-5, MITOCHONDRIAL-RELATED"/>
    <property type="match status" value="1"/>
</dbReference>
<dbReference type="InterPro" id="IPR026591">
    <property type="entry name" value="Sirtuin_cat_small_dom_sf"/>
</dbReference>
<evidence type="ECO:0000259" key="7">
    <source>
        <dbReference type="PROSITE" id="PS50305"/>
    </source>
</evidence>
<proteinExistence type="predicted"/>
<dbReference type="EMBL" id="JAHDYR010000017">
    <property type="protein sequence ID" value="KAG9394061.1"/>
    <property type="molecule type" value="Genomic_DNA"/>
</dbReference>
<keyword evidence="2" id="KW-0808">Transferase</keyword>
<evidence type="ECO:0000313" key="8">
    <source>
        <dbReference type="EMBL" id="KAG9394061.1"/>
    </source>
</evidence>
<dbReference type="GO" id="GO:0017136">
    <property type="term" value="F:histone deacetylase activity, NAD-dependent"/>
    <property type="evidence" value="ECO:0007669"/>
    <property type="project" value="TreeGrafter"/>
</dbReference>